<keyword evidence="2" id="KW-0472">Membrane</keyword>
<feature type="region of interest" description="Disordered" evidence="1">
    <location>
        <begin position="1"/>
        <end position="23"/>
    </location>
</feature>
<accession>A0ABY2J6C4</accession>
<dbReference type="SUPFAM" id="SSF56524">
    <property type="entry name" value="Oxidoreductase molybdopterin-binding domain"/>
    <property type="match status" value="1"/>
</dbReference>
<comment type="caution">
    <text evidence="4">The sequence shown here is derived from an EMBL/GenBank/DDBJ whole genome shotgun (WGS) entry which is preliminary data.</text>
</comment>
<feature type="transmembrane region" description="Helical" evidence="2">
    <location>
        <begin position="181"/>
        <end position="202"/>
    </location>
</feature>
<dbReference type="InterPro" id="IPR000572">
    <property type="entry name" value="OxRdtase_Mopterin-bd_dom"/>
</dbReference>
<keyword evidence="2" id="KW-1133">Transmembrane helix</keyword>
<feature type="transmembrane region" description="Helical" evidence="2">
    <location>
        <begin position="116"/>
        <end position="134"/>
    </location>
</feature>
<dbReference type="PANTHER" id="PTHR19372:SF7">
    <property type="entry name" value="SULFITE OXIDASE, MITOCHONDRIAL"/>
    <property type="match status" value="1"/>
</dbReference>
<keyword evidence="2" id="KW-0812">Transmembrane</keyword>
<evidence type="ECO:0000313" key="5">
    <source>
        <dbReference type="Proteomes" id="UP000298355"/>
    </source>
</evidence>
<protein>
    <submittedName>
        <fullName evidence="4">Oxidoreductase</fullName>
    </submittedName>
</protein>
<dbReference type="PANTHER" id="PTHR19372">
    <property type="entry name" value="SULFITE REDUCTASE"/>
    <property type="match status" value="1"/>
</dbReference>
<dbReference type="SUPFAM" id="SSF81296">
    <property type="entry name" value="E set domains"/>
    <property type="match status" value="1"/>
</dbReference>
<dbReference type="InterPro" id="IPR014756">
    <property type="entry name" value="Ig_E-set"/>
</dbReference>
<reference evidence="4 5" key="1">
    <citation type="submission" date="2019-03" db="EMBL/GenBank/DDBJ databases">
        <title>Genomics of glacier-inhabiting Cryobacterium strains.</title>
        <authorList>
            <person name="Liu Q."/>
            <person name="Xin Y.-H."/>
        </authorList>
    </citation>
    <scope>NUCLEOTIDE SEQUENCE [LARGE SCALE GENOMIC DNA]</scope>
    <source>
        <strain evidence="4 5">TMT4-23</strain>
    </source>
</reference>
<dbReference type="EMBL" id="SOGJ01000015">
    <property type="protein sequence ID" value="TFC99253.1"/>
    <property type="molecule type" value="Genomic_DNA"/>
</dbReference>
<feature type="transmembrane region" description="Helical" evidence="2">
    <location>
        <begin position="140"/>
        <end position="161"/>
    </location>
</feature>
<gene>
    <name evidence="4" type="ORF">E3O65_06150</name>
</gene>
<organism evidence="4 5">
    <name type="scientific">Cryobacterium breve</name>
    <dbReference type="NCBI Taxonomy" id="1259258"/>
    <lineage>
        <taxon>Bacteria</taxon>
        <taxon>Bacillati</taxon>
        <taxon>Actinomycetota</taxon>
        <taxon>Actinomycetes</taxon>
        <taxon>Micrococcales</taxon>
        <taxon>Microbacteriaceae</taxon>
        <taxon>Cryobacterium</taxon>
    </lineage>
</organism>
<evidence type="ECO:0000259" key="3">
    <source>
        <dbReference type="Pfam" id="PF00174"/>
    </source>
</evidence>
<name>A0ABY2J6C4_9MICO</name>
<dbReference type="Gene3D" id="2.60.40.650">
    <property type="match status" value="1"/>
</dbReference>
<feature type="transmembrane region" description="Helical" evidence="2">
    <location>
        <begin position="89"/>
        <end position="109"/>
    </location>
</feature>
<feature type="domain" description="Oxidoreductase molybdopterin-binding" evidence="3">
    <location>
        <begin position="256"/>
        <end position="406"/>
    </location>
</feature>
<dbReference type="RefSeq" id="WP_134362858.1">
    <property type="nucleotide sequence ID" value="NZ_SOGJ01000015.1"/>
</dbReference>
<evidence type="ECO:0000256" key="2">
    <source>
        <dbReference type="SAM" id="Phobius"/>
    </source>
</evidence>
<keyword evidence="5" id="KW-1185">Reference proteome</keyword>
<dbReference type="Proteomes" id="UP000298355">
    <property type="component" value="Unassembled WGS sequence"/>
</dbReference>
<proteinExistence type="predicted"/>
<evidence type="ECO:0000313" key="4">
    <source>
        <dbReference type="EMBL" id="TFC99253.1"/>
    </source>
</evidence>
<dbReference type="Gene3D" id="3.90.420.10">
    <property type="entry name" value="Oxidoreductase, molybdopterin-binding domain"/>
    <property type="match status" value="1"/>
</dbReference>
<evidence type="ECO:0000256" key="1">
    <source>
        <dbReference type="SAM" id="MobiDB-lite"/>
    </source>
</evidence>
<dbReference type="Pfam" id="PF00174">
    <property type="entry name" value="Oxidored_molyb"/>
    <property type="match status" value="1"/>
</dbReference>
<sequence length="530" mass="55018">MASSDVSSFTPPPPTPAARPVRSAPAELGRAATAGVSAALAGLGAGELTAALLAPAGSPVLTVGALVVDLAPAWLKELVIALFGTGDKAVLVVCVILGAVFLAAAAGVLELRRPPIGRVIVAAAGALAVVAVLSRQNTSVVDALPAVLAMVVSAVLLTVLVARLRRTPAGATASAPDRRRFLAWAGASAGLGLLAAAGGQLISAGVRATDAARARFTLPVAAVPGAPIPAGASLDVPGLAPLITPNAEFYRIDTALRVPRIDPGTWTLKITGMVERDIEIDFADLLALPLEESTTTLTCVSNEVGGDLIGNATWLGYPIRLLLAEARPLAGADMVLSRSEDGWTASTPLEVLTDDRNAILAVGMNGKPLPLEHGYPVRMVVPGLYGYVSATKWVVELTVTRFDRETAYWTNRGWTERGPIKLSSRIDVPRRGTEVPAGPVTVAGVAWSQHVGIRAVQVQVDDGDWNEAALAEAISADTWRQWSWVWPASAGQHTLRVRTTDATGQVQTAVRRDVIPDGATGLHDIAISVV</sequence>
<dbReference type="InterPro" id="IPR036374">
    <property type="entry name" value="OxRdtase_Mopterin-bd_sf"/>
</dbReference>